<name>A0ABQ6B139_9BRAD</name>
<feature type="transmembrane region" description="Helical" evidence="1">
    <location>
        <begin position="28"/>
        <end position="47"/>
    </location>
</feature>
<accession>A0ABQ6B139</accession>
<protein>
    <submittedName>
        <fullName evidence="2">Uncharacterized protein</fullName>
    </submittedName>
</protein>
<organism evidence="2 3">
    <name type="scientific">Bradyrhizobium iriomotense</name>
    <dbReference type="NCBI Taxonomy" id="441950"/>
    <lineage>
        <taxon>Bacteria</taxon>
        <taxon>Pseudomonadati</taxon>
        <taxon>Pseudomonadota</taxon>
        <taxon>Alphaproteobacteria</taxon>
        <taxon>Hyphomicrobiales</taxon>
        <taxon>Nitrobacteraceae</taxon>
        <taxon>Bradyrhizobium</taxon>
    </lineage>
</organism>
<gene>
    <name evidence="2" type="ORF">GCM10007857_47220</name>
</gene>
<evidence type="ECO:0000313" key="2">
    <source>
        <dbReference type="EMBL" id="GLR88010.1"/>
    </source>
</evidence>
<keyword evidence="1" id="KW-0812">Transmembrane</keyword>
<comment type="caution">
    <text evidence="2">The sequence shown here is derived from an EMBL/GenBank/DDBJ whole genome shotgun (WGS) entry which is preliminary data.</text>
</comment>
<evidence type="ECO:0000256" key="1">
    <source>
        <dbReference type="SAM" id="Phobius"/>
    </source>
</evidence>
<keyword evidence="1" id="KW-1133">Transmembrane helix</keyword>
<sequence length="52" mass="5424">MLMSGIASALLIYEITSATEAPSQALAVLQYVLLACGLIGLVGSFLMHAQDK</sequence>
<keyword evidence="1" id="KW-0472">Membrane</keyword>
<keyword evidence="3" id="KW-1185">Reference proteome</keyword>
<evidence type="ECO:0000313" key="3">
    <source>
        <dbReference type="Proteomes" id="UP001156905"/>
    </source>
</evidence>
<dbReference type="EMBL" id="BSOW01000017">
    <property type="protein sequence ID" value="GLR88010.1"/>
    <property type="molecule type" value="Genomic_DNA"/>
</dbReference>
<dbReference type="Proteomes" id="UP001156905">
    <property type="component" value="Unassembled WGS sequence"/>
</dbReference>
<proteinExistence type="predicted"/>
<reference evidence="3" key="1">
    <citation type="journal article" date="2019" name="Int. J. Syst. Evol. Microbiol.">
        <title>The Global Catalogue of Microorganisms (GCM) 10K type strain sequencing project: providing services to taxonomists for standard genome sequencing and annotation.</title>
        <authorList>
            <consortium name="The Broad Institute Genomics Platform"/>
            <consortium name="The Broad Institute Genome Sequencing Center for Infectious Disease"/>
            <person name="Wu L."/>
            <person name="Ma J."/>
        </authorList>
    </citation>
    <scope>NUCLEOTIDE SEQUENCE [LARGE SCALE GENOMIC DNA]</scope>
    <source>
        <strain evidence="3">NBRC 102520</strain>
    </source>
</reference>